<dbReference type="GO" id="GO:0003677">
    <property type="term" value="F:DNA binding"/>
    <property type="evidence" value="ECO:0007669"/>
    <property type="project" value="UniProtKB-KW"/>
</dbReference>
<dbReference type="GO" id="GO:0005829">
    <property type="term" value="C:cytosol"/>
    <property type="evidence" value="ECO:0007669"/>
    <property type="project" value="TreeGrafter"/>
</dbReference>
<comment type="caution">
    <text evidence="6">The sequence shown here is derived from an EMBL/GenBank/DDBJ whole genome shotgun (WGS) entry which is preliminary data.</text>
</comment>
<dbReference type="PROSITE" id="PS50931">
    <property type="entry name" value="HTH_LYSR"/>
    <property type="match status" value="1"/>
</dbReference>
<reference evidence="6 7" key="1">
    <citation type="submission" date="2017-03" db="EMBL/GenBank/DDBJ databases">
        <title>Genome analysis of strain PAMC 26577.</title>
        <authorList>
            <person name="Oh H.-M."/>
            <person name="Yang J.-A."/>
        </authorList>
    </citation>
    <scope>NUCLEOTIDE SEQUENCE [LARGE SCALE GENOMIC DNA]</scope>
    <source>
        <strain evidence="6 7">PAMC 26577</strain>
    </source>
</reference>
<keyword evidence="2" id="KW-0805">Transcription regulation</keyword>
<dbReference type="RefSeq" id="WP_075360146.1">
    <property type="nucleotide sequence ID" value="NZ_MSRG01000088.1"/>
</dbReference>
<evidence type="ECO:0000256" key="2">
    <source>
        <dbReference type="ARBA" id="ARBA00023015"/>
    </source>
</evidence>
<dbReference type="InterPro" id="IPR000847">
    <property type="entry name" value="LysR_HTH_N"/>
</dbReference>
<keyword evidence="3" id="KW-0238">DNA-binding</keyword>
<proteinExistence type="inferred from homology"/>
<sequence>MFIRQLEYLVTLAREKHFARAAEACHVSQPALSSAIRTLETELGLVIVERTRRFVGFTEDGERVLGWAKQTLASLQNMRHDASAAQIKLIGTLRIGAIPTIIPVTARMLAPCMREHPDMRYEVRSLSSDAILRQLDEYELDVGLTYLDDQVQAGFSVLPLYFERYMLLSPASAGDSFSAPIQSWSDVGELPLGLLTSTMQNRQVINAAFRRGNVQPRVVLETDSLLSLYAHIQYASLYSVFPHSLLSVLPSGNDVRASLLLPELTRGIGLIARSRNALPPLVAAMWHSVEQLNLQREFDALVPAAVKTA</sequence>
<accession>A0A242MSI6</accession>
<dbReference type="Pfam" id="PF03466">
    <property type="entry name" value="LysR_substrate"/>
    <property type="match status" value="1"/>
</dbReference>
<dbReference type="EMBL" id="NBTZ01000067">
    <property type="protein sequence ID" value="OTP74182.1"/>
    <property type="molecule type" value="Genomic_DNA"/>
</dbReference>
<dbReference type="Pfam" id="PF00126">
    <property type="entry name" value="HTH_1"/>
    <property type="match status" value="1"/>
</dbReference>
<dbReference type="InterPro" id="IPR005119">
    <property type="entry name" value="LysR_subst-bd"/>
</dbReference>
<evidence type="ECO:0000259" key="5">
    <source>
        <dbReference type="PROSITE" id="PS50931"/>
    </source>
</evidence>
<comment type="similarity">
    <text evidence="1">Belongs to the LysR transcriptional regulatory family.</text>
</comment>
<organism evidence="6 7">
    <name type="scientific">Caballeronia sordidicola</name>
    <name type="common">Burkholderia sordidicola</name>
    <dbReference type="NCBI Taxonomy" id="196367"/>
    <lineage>
        <taxon>Bacteria</taxon>
        <taxon>Pseudomonadati</taxon>
        <taxon>Pseudomonadota</taxon>
        <taxon>Betaproteobacteria</taxon>
        <taxon>Burkholderiales</taxon>
        <taxon>Burkholderiaceae</taxon>
        <taxon>Caballeronia</taxon>
    </lineage>
</organism>
<gene>
    <name evidence="6" type="ORF">PAMC26577_16315</name>
</gene>
<dbReference type="InterPro" id="IPR050950">
    <property type="entry name" value="HTH-type_LysR_regulators"/>
</dbReference>
<evidence type="ECO:0000256" key="4">
    <source>
        <dbReference type="ARBA" id="ARBA00023163"/>
    </source>
</evidence>
<dbReference type="CDD" id="cd05466">
    <property type="entry name" value="PBP2_LTTR_substrate"/>
    <property type="match status" value="1"/>
</dbReference>
<protein>
    <submittedName>
        <fullName evidence="6">Hydrogen peroxide-inducible activator</fullName>
    </submittedName>
</protein>
<dbReference type="Gene3D" id="3.40.190.290">
    <property type="match status" value="1"/>
</dbReference>
<dbReference type="InterPro" id="IPR036388">
    <property type="entry name" value="WH-like_DNA-bd_sf"/>
</dbReference>
<dbReference type="Gene3D" id="1.10.10.10">
    <property type="entry name" value="Winged helix-like DNA-binding domain superfamily/Winged helix DNA-binding domain"/>
    <property type="match status" value="1"/>
</dbReference>
<evidence type="ECO:0000313" key="7">
    <source>
        <dbReference type="Proteomes" id="UP000195221"/>
    </source>
</evidence>
<dbReference type="PANTHER" id="PTHR30419:SF31">
    <property type="entry name" value="BLR3139 PROTEIN"/>
    <property type="match status" value="1"/>
</dbReference>
<dbReference type="GO" id="GO:0003700">
    <property type="term" value="F:DNA-binding transcription factor activity"/>
    <property type="evidence" value="ECO:0007669"/>
    <property type="project" value="InterPro"/>
</dbReference>
<evidence type="ECO:0000256" key="1">
    <source>
        <dbReference type="ARBA" id="ARBA00009437"/>
    </source>
</evidence>
<dbReference type="InterPro" id="IPR036390">
    <property type="entry name" value="WH_DNA-bd_sf"/>
</dbReference>
<feature type="domain" description="HTH lysR-type" evidence="5">
    <location>
        <begin position="1"/>
        <end position="58"/>
    </location>
</feature>
<evidence type="ECO:0000313" key="6">
    <source>
        <dbReference type="EMBL" id="OTP74182.1"/>
    </source>
</evidence>
<dbReference type="SUPFAM" id="SSF46785">
    <property type="entry name" value="Winged helix' DNA-binding domain"/>
    <property type="match status" value="1"/>
</dbReference>
<dbReference type="PRINTS" id="PR00039">
    <property type="entry name" value="HTHLYSR"/>
</dbReference>
<dbReference type="Proteomes" id="UP000195221">
    <property type="component" value="Unassembled WGS sequence"/>
</dbReference>
<dbReference type="PANTHER" id="PTHR30419">
    <property type="entry name" value="HTH-TYPE TRANSCRIPTIONAL REGULATOR YBHD"/>
    <property type="match status" value="1"/>
</dbReference>
<keyword evidence="4" id="KW-0804">Transcription</keyword>
<dbReference type="FunFam" id="1.10.10.10:FF:000001">
    <property type="entry name" value="LysR family transcriptional regulator"/>
    <property type="match status" value="1"/>
</dbReference>
<dbReference type="SUPFAM" id="SSF53850">
    <property type="entry name" value="Periplasmic binding protein-like II"/>
    <property type="match status" value="1"/>
</dbReference>
<evidence type="ECO:0000256" key="3">
    <source>
        <dbReference type="ARBA" id="ARBA00023125"/>
    </source>
</evidence>
<name>A0A242MSI6_CABSO</name>
<dbReference type="AlphaFoldDB" id="A0A242MSI6"/>